<dbReference type="EMBL" id="ACPB03001775">
    <property type="status" value="NOT_ANNOTATED_CDS"/>
    <property type="molecule type" value="Genomic_DNA"/>
</dbReference>
<dbReference type="InParanoid" id="T1HP62"/>
<accession>T1HP62</accession>
<evidence type="ECO:0000313" key="3">
    <source>
        <dbReference type="Proteomes" id="UP000015103"/>
    </source>
</evidence>
<reference evidence="2" key="1">
    <citation type="submission" date="2015-05" db="UniProtKB">
        <authorList>
            <consortium name="EnsemblMetazoa"/>
        </authorList>
    </citation>
    <scope>IDENTIFICATION</scope>
</reference>
<name>T1HP62_RHOPR</name>
<evidence type="ECO:0000256" key="1">
    <source>
        <dbReference type="SAM" id="MobiDB-lite"/>
    </source>
</evidence>
<feature type="compositionally biased region" description="Low complexity" evidence="1">
    <location>
        <begin position="85"/>
        <end position="103"/>
    </location>
</feature>
<organism evidence="2 3">
    <name type="scientific">Rhodnius prolixus</name>
    <name type="common">Triatomid bug</name>
    <dbReference type="NCBI Taxonomy" id="13249"/>
    <lineage>
        <taxon>Eukaryota</taxon>
        <taxon>Metazoa</taxon>
        <taxon>Ecdysozoa</taxon>
        <taxon>Arthropoda</taxon>
        <taxon>Hexapoda</taxon>
        <taxon>Insecta</taxon>
        <taxon>Pterygota</taxon>
        <taxon>Neoptera</taxon>
        <taxon>Paraneoptera</taxon>
        <taxon>Hemiptera</taxon>
        <taxon>Heteroptera</taxon>
        <taxon>Panheteroptera</taxon>
        <taxon>Cimicomorpha</taxon>
        <taxon>Reduviidae</taxon>
        <taxon>Triatominae</taxon>
        <taxon>Rhodnius</taxon>
    </lineage>
</organism>
<sequence>MSSNTKTKENKSSTKKTENITEFLSRVTNTPQILQTLVNTSLPYLLISPHKKKLDNKKSGVNKAGVKMDVKKKITKGNVNSKQAKTTTGLTSSSTVKTKTTKNVSDKPKSGVVKTSTTRATKKGDKVSLSKRKSAALSLPSFKNISYINMNMDNIGKELSEMLSSSDLKKEQSSLRNSSLFSITEKSYLSINNYAPVDVDTLLLQKLIILDQLMARKLIYTILNIENKQNTKEIVEDDSKEKPTKKNKIKLIKKNVVNQIYNLLLARIRSNKERPAEILFNVVSQLCKKSRISSNNKMKRIRSINSGTNPEEAKRKIFIDSLNIPKEKLQLKPIIEGNRKSQKQTQ</sequence>
<dbReference type="GeneID" id="141460990"/>
<dbReference type="VEuPathDB" id="VectorBase:RPRC005836"/>
<dbReference type="Proteomes" id="UP000015103">
    <property type="component" value="Unassembled WGS sequence"/>
</dbReference>
<dbReference type="EnsemblMetazoa" id="RPRC005836-RA">
    <property type="protein sequence ID" value="RPRC005836-PA"/>
    <property type="gene ID" value="RPRC005836"/>
</dbReference>
<dbReference type="RefSeq" id="XP_073997667.1">
    <property type="nucleotide sequence ID" value="XM_074141566.1"/>
</dbReference>
<protein>
    <submittedName>
        <fullName evidence="2">Uncharacterized protein</fullName>
    </submittedName>
</protein>
<keyword evidence="3" id="KW-1185">Reference proteome</keyword>
<feature type="region of interest" description="Disordered" evidence="1">
    <location>
        <begin position="79"/>
        <end position="127"/>
    </location>
</feature>
<dbReference type="AlphaFoldDB" id="T1HP62"/>
<dbReference type="HOGENOM" id="CLU_802456_0_0_1"/>
<proteinExistence type="predicted"/>
<evidence type="ECO:0000313" key="2">
    <source>
        <dbReference type="EnsemblMetazoa" id="RPRC005836-PA"/>
    </source>
</evidence>